<feature type="transmembrane region" description="Helical" evidence="6">
    <location>
        <begin position="31"/>
        <end position="50"/>
    </location>
</feature>
<evidence type="ECO:0000256" key="6">
    <source>
        <dbReference type="SAM" id="Phobius"/>
    </source>
</evidence>
<evidence type="ECO:0000256" key="3">
    <source>
        <dbReference type="ARBA" id="ARBA00022692"/>
    </source>
</evidence>
<sequence length="392" mass="44727">MTAWKFKKQYEERGNNSQPSFCQNSNMTSHIATHVSTVVLGLLFILPGIVKTVRLNTTLYREMLKTFKNFTEVSPLKHIGVVPSPQIYMQSMGVFELILGTTLVVGHVSFKKFACLGIMALMMLTTYCQVALKDYSAALTVDLDSSEELHEVSSGNACIIQLYPQFSANPPRLAVWCCAAMLFPKIQYRNPIYNKPCSSSSYTGLSDILQVLISAADSFRQVLDDSSRYKQYINEYVNESKRVIMHIYLESVKDRKNYSLCLARLNRYFPMKDTTPEVEKFRQGYLKLLASEHKLNRYLDERWIPARCRIFRRLQKIATSVAAQLPEVMIDKVGSREWKYIDGILLKFNSLLALIIRQQLLSKSSCSVEDILEIVHAYNSQSCPSQLLGLTD</sequence>
<protein>
    <submittedName>
        <fullName evidence="8">Uncharacterized protein</fullName>
    </submittedName>
</protein>
<dbReference type="GO" id="GO:0016020">
    <property type="term" value="C:membrane"/>
    <property type="evidence" value="ECO:0007669"/>
    <property type="project" value="UniProtKB-SubCell"/>
</dbReference>
<dbReference type="AlphaFoldDB" id="A0AA85IPF2"/>
<keyword evidence="3 6" id="KW-0812">Transmembrane</keyword>
<keyword evidence="5 6" id="KW-0472">Membrane</keyword>
<dbReference type="PANTHER" id="PTHR13163">
    <property type="entry name" value="SPINAL CORD EXPRESSION PROTEIN 4"/>
    <property type="match status" value="1"/>
</dbReference>
<evidence type="ECO:0000313" key="8">
    <source>
        <dbReference type="WBParaSite" id="TREG1_11110.1"/>
    </source>
</evidence>
<dbReference type="InterPro" id="IPR040399">
    <property type="entry name" value="TMEM35A/B"/>
</dbReference>
<dbReference type="WBParaSite" id="TREG1_11110.1">
    <property type="protein sequence ID" value="TREG1_11110.1"/>
    <property type="gene ID" value="TREG1_11110"/>
</dbReference>
<evidence type="ECO:0000256" key="2">
    <source>
        <dbReference type="ARBA" id="ARBA00006679"/>
    </source>
</evidence>
<evidence type="ECO:0000256" key="5">
    <source>
        <dbReference type="ARBA" id="ARBA00023136"/>
    </source>
</evidence>
<organism evidence="7 8">
    <name type="scientific">Trichobilharzia regenti</name>
    <name type="common">Nasal bird schistosome</name>
    <dbReference type="NCBI Taxonomy" id="157069"/>
    <lineage>
        <taxon>Eukaryota</taxon>
        <taxon>Metazoa</taxon>
        <taxon>Spiralia</taxon>
        <taxon>Lophotrochozoa</taxon>
        <taxon>Platyhelminthes</taxon>
        <taxon>Trematoda</taxon>
        <taxon>Digenea</taxon>
        <taxon>Strigeidida</taxon>
        <taxon>Schistosomatoidea</taxon>
        <taxon>Schistosomatidae</taxon>
        <taxon>Trichobilharzia</taxon>
    </lineage>
</organism>
<evidence type="ECO:0000313" key="7">
    <source>
        <dbReference type="Proteomes" id="UP000050795"/>
    </source>
</evidence>
<name>A0AA85IPF2_TRIRE</name>
<accession>A0AA85IPF2</accession>
<comment type="subcellular location">
    <subcellularLocation>
        <location evidence="1">Membrane</location>
        <topology evidence="1">Multi-pass membrane protein</topology>
    </subcellularLocation>
</comment>
<evidence type="ECO:0000256" key="1">
    <source>
        <dbReference type="ARBA" id="ARBA00004141"/>
    </source>
</evidence>
<feature type="transmembrane region" description="Helical" evidence="6">
    <location>
        <begin position="113"/>
        <end position="132"/>
    </location>
</feature>
<comment type="similarity">
    <text evidence="2">Belongs to the DoxX family.</text>
</comment>
<reference evidence="8" key="2">
    <citation type="submission" date="2023-11" db="UniProtKB">
        <authorList>
            <consortium name="WormBaseParasite"/>
        </authorList>
    </citation>
    <scope>IDENTIFICATION</scope>
</reference>
<keyword evidence="4 6" id="KW-1133">Transmembrane helix</keyword>
<feature type="transmembrane region" description="Helical" evidence="6">
    <location>
        <begin position="87"/>
        <end position="106"/>
    </location>
</feature>
<keyword evidence="7" id="KW-1185">Reference proteome</keyword>
<dbReference type="PANTHER" id="PTHR13163:SF2">
    <property type="entry name" value="TRANSMEMBRANE PROTEIN 35B"/>
    <property type="match status" value="1"/>
</dbReference>
<proteinExistence type="inferred from homology"/>
<evidence type="ECO:0000256" key="4">
    <source>
        <dbReference type="ARBA" id="ARBA00022989"/>
    </source>
</evidence>
<dbReference type="Proteomes" id="UP000050795">
    <property type="component" value="Unassembled WGS sequence"/>
</dbReference>
<reference evidence="7" key="1">
    <citation type="submission" date="2022-06" db="EMBL/GenBank/DDBJ databases">
        <authorList>
            <person name="Berger JAMES D."/>
            <person name="Berger JAMES D."/>
        </authorList>
    </citation>
    <scope>NUCLEOTIDE SEQUENCE [LARGE SCALE GENOMIC DNA]</scope>
</reference>